<keyword evidence="5" id="KW-0472">Membrane</keyword>
<dbReference type="Proteomes" id="UP000069940">
    <property type="component" value="Unassembled WGS sequence"/>
</dbReference>
<proteinExistence type="inferred from homology"/>
<comment type="subcellular location">
    <subcellularLocation>
        <location evidence="1">Secreted</location>
    </subcellularLocation>
</comment>
<evidence type="ECO:0000313" key="7">
    <source>
        <dbReference type="EnsemblMetazoa" id="AALFPA23_017027.P24847"/>
    </source>
</evidence>
<dbReference type="InterPro" id="IPR035940">
    <property type="entry name" value="CAP_sf"/>
</dbReference>
<evidence type="ECO:0000256" key="4">
    <source>
        <dbReference type="ARBA" id="ARBA00022729"/>
    </source>
</evidence>
<comment type="similarity">
    <text evidence="2">Belongs to the CRISP family.</text>
</comment>
<dbReference type="SUPFAM" id="SSF55797">
    <property type="entry name" value="PR-1-like"/>
    <property type="match status" value="1"/>
</dbReference>
<evidence type="ECO:0000256" key="3">
    <source>
        <dbReference type="ARBA" id="ARBA00022525"/>
    </source>
</evidence>
<dbReference type="InterPro" id="IPR014044">
    <property type="entry name" value="CAP_dom"/>
</dbReference>
<dbReference type="SMART" id="SM00198">
    <property type="entry name" value="SCP"/>
    <property type="match status" value="1"/>
</dbReference>
<protein>
    <recommendedName>
        <fullName evidence="6">SCP domain-containing protein</fullName>
    </recommendedName>
</protein>
<evidence type="ECO:0000313" key="8">
    <source>
        <dbReference type="Proteomes" id="UP000069940"/>
    </source>
</evidence>
<evidence type="ECO:0000256" key="2">
    <source>
        <dbReference type="ARBA" id="ARBA00009923"/>
    </source>
</evidence>
<feature type="transmembrane region" description="Helical" evidence="5">
    <location>
        <begin position="20"/>
        <end position="40"/>
    </location>
</feature>
<dbReference type="RefSeq" id="XP_029713402.2">
    <property type="nucleotide sequence ID" value="XM_029857542.2"/>
</dbReference>
<dbReference type="PRINTS" id="PR00838">
    <property type="entry name" value="V5ALLERGEN"/>
</dbReference>
<sequence>MCTQSDRRRRGLFRYLDSSLQSWPTIAASALVITLLVVTLSGSGFTDAKQTPDYCRAGLCPVGTQHIACNGSNRFGKSCSRPMLVKMTPKYVNLILNYHNSKRNRLACGAMRRFASASSMQKLRWNDELAHLAEYNAKSCNFEHDECHNTFRFPYTGQSIGMKWFHGMNLTTTQVVRDLMRKWYLEHKLTKQRDLDQFEVNPQSLAIGHFTQMIHADTTEIGCALVRFYKHHNNLRFLHYYLVCNYSEGNIENRPVYRKGKRCSRCKNGCTRGKYRCLCRDWNTL</sequence>
<organism evidence="7 8">
    <name type="scientific">Aedes albopictus</name>
    <name type="common">Asian tiger mosquito</name>
    <name type="synonym">Stegomyia albopicta</name>
    <dbReference type="NCBI Taxonomy" id="7160"/>
    <lineage>
        <taxon>Eukaryota</taxon>
        <taxon>Metazoa</taxon>
        <taxon>Ecdysozoa</taxon>
        <taxon>Arthropoda</taxon>
        <taxon>Hexapoda</taxon>
        <taxon>Insecta</taxon>
        <taxon>Pterygota</taxon>
        <taxon>Neoptera</taxon>
        <taxon>Endopterygota</taxon>
        <taxon>Diptera</taxon>
        <taxon>Nematocera</taxon>
        <taxon>Culicoidea</taxon>
        <taxon>Culicidae</taxon>
        <taxon>Culicinae</taxon>
        <taxon>Aedini</taxon>
        <taxon>Aedes</taxon>
        <taxon>Stegomyia</taxon>
    </lineage>
</organism>
<reference evidence="8" key="1">
    <citation type="journal article" date="2015" name="Proc. Natl. Acad. Sci. U.S.A.">
        <title>Genome sequence of the Asian Tiger mosquito, Aedes albopictus, reveals insights into its biology, genetics, and evolution.</title>
        <authorList>
            <person name="Chen X.G."/>
            <person name="Jiang X."/>
            <person name="Gu J."/>
            <person name="Xu M."/>
            <person name="Wu Y."/>
            <person name="Deng Y."/>
            <person name="Zhang C."/>
            <person name="Bonizzoni M."/>
            <person name="Dermauw W."/>
            <person name="Vontas J."/>
            <person name="Armbruster P."/>
            <person name="Huang X."/>
            <person name="Yang Y."/>
            <person name="Zhang H."/>
            <person name="He W."/>
            <person name="Peng H."/>
            <person name="Liu Y."/>
            <person name="Wu K."/>
            <person name="Chen J."/>
            <person name="Lirakis M."/>
            <person name="Topalis P."/>
            <person name="Van Leeuwen T."/>
            <person name="Hall A.B."/>
            <person name="Jiang X."/>
            <person name="Thorpe C."/>
            <person name="Mueller R.L."/>
            <person name="Sun C."/>
            <person name="Waterhouse R.M."/>
            <person name="Yan G."/>
            <person name="Tu Z.J."/>
            <person name="Fang X."/>
            <person name="James A.A."/>
        </authorList>
    </citation>
    <scope>NUCLEOTIDE SEQUENCE [LARGE SCALE GENOMIC DNA]</scope>
    <source>
        <strain evidence="8">Foshan</strain>
    </source>
</reference>
<keyword evidence="5" id="KW-0812">Transmembrane</keyword>
<dbReference type="EnsemblMetazoa" id="AALFPA23_017027.R24847">
    <property type="protein sequence ID" value="AALFPA23_017027.P24847"/>
    <property type="gene ID" value="AALFPA23_017027"/>
</dbReference>
<dbReference type="CDD" id="cd05380">
    <property type="entry name" value="CAP_euk"/>
    <property type="match status" value="1"/>
</dbReference>
<keyword evidence="4" id="KW-0732">Signal</keyword>
<dbReference type="InterPro" id="IPR001283">
    <property type="entry name" value="CRISP-related"/>
</dbReference>
<keyword evidence="3" id="KW-0964">Secreted</keyword>
<reference evidence="7" key="2">
    <citation type="submission" date="2025-05" db="UniProtKB">
        <authorList>
            <consortium name="EnsemblMetazoa"/>
        </authorList>
    </citation>
    <scope>IDENTIFICATION</scope>
    <source>
        <strain evidence="7">Foshan</strain>
    </source>
</reference>
<evidence type="ECO:0000259" key="6">
    <source>
        <dbReference type="SMART" id="SM00198"/>
    </source>
</evidence>
<dbReference type="GeneID" id="115257682"/>
<name>A0ABM1ZBX4_AEDAL</name>
<accession>A0ABM1ZBX4</accession>
<evidence type="ECO:0000256" key="1">
    <source>
        <dbReference type="ARBA" id="ARBA00004613"/>
    </source>
</evidence>
<keyword evidence="8" id="KW-1185">Reference proteome</keyword>
<dbReference type="Gene3D" id="3.40.33.10">
    <property type="entry name" value="CAP"/>
    <property type="match status" value="1"/>
</dbReference>
<dbReference type="InterPro" id="IPR002413">
    <property type="entry name" value="V5_allergen-like"/>
</dbReference>
<dbReference type="PANTHER" id="PTHR10334">
    <property type="entry name" value="CYSTEINE-RICH SECRETORY PROTEIN-RELATED"/>
    <property type="match status" value="1"/>
</dbReference>
<dbReference type="PRINTS" id="PR00837">
    <property type="entry name" value="V5TPXLIKE"/>
</dbReference>
<feature type="domain" description="SCP" evidence="6">
    <location>
        <begin position="90"/>
        <end position="253"/>
    </location>
</feature>
<dbReference type="PIRSF" id="PIRSF038921">
    <property type="entry name" value="P14a"/>
    <property type="match status" value="1"/>
</dbReference>
<evidence type="ECO:0000256" key="5">
    <source>
        <dbReference type="SAM" id="Phobius"/>
    </source>
</evidence>
<keyword evidence="5" id="KW-1133">Transmembrane helix</keyword>
<dbReference type="Pfam" id="PF00188">
    <property type="entry name" value="CAP"/>
    <property type="match status" value="1"/>
</dbReference>
<dbReference type="InterPro" id="IPR034763">
    <property type="entry name" value="P14a_insect"/>
</dbReference>